<organism evidence="10 11">
    <name type="scientific">Zalerion maritima</name>
    <dbReference type="NCBI Taxonomy" id="339359"/>
    <lineage>
        <taxon>Eukaryota</taxon>
        <taxon>Fungi</taxon>
        <taxon>Dikarya</taxon>
        <taxon>Ascomycota</taxon>
        <taxon>Pezizomycotina</taxon>
        <taxon>Sordariomycetes</taxon>
        <taxon>Lulworthiomycetidae</taxon>
        <taxon>Lulworthiales</taxon>
        <taxon>Lulworthiaceae</taxon>
        <taxon>Zalerion</taxon>
    </lineage>
</organism>
<evidence type="ECO:0000256" key="1">
    <source>
        <dbReference type="ARBA" id="ARBA00000085"/>
    </source>
</evidence>
<dbReference type="GO" id="GO:0005886">
    <property type="term" value="C:plasma membrane"/>
    <property type="evidence" value="ECO:0007669"/>
    <property type="project" value="TreeGrafter"/>
</dbReference>
<feature type="region of interest" description="Disordered" evidence="7">
    <location>
        <begin position="994"/>
        <end position="1016"/>
    </location>
</feature>
<dbReference type="PROSITE" id="PS50109">
    <property type="entry name" value="HIS_KIN"/>
    <property type="match status" value="1"/>
</dbReference>
<feature type="compositionally biased region" description="Polar residues" evidence="7">
    <location>
        <begin position="647"/>
        <end position="667"/>
    </location>
</feature>
<gene>
    <name evidence="10" type="ORF">MKZ38_003554</name>
</gene>
<dbReference type="SUPFAM" id="SSF52172">
    <property type="entry name" value="CheY-like"/>
    <property type="match status" value="1"/>
</dbReference>
<reference evidence="10" key="1">
    <citation type="submission" date="2022-07" db="EMBL/GenBank/DDBJ databases">
        <title>Draft genome sequence of Zalerion maritima ATCC 34329, a (micro)plastics degrading marine fungus.</title>
        <authorList>
            <person name="Paco A."/>
            <person name="Goncalves M.F.M."/>
            <person name="Rocha-Santos T.A.P."/>
            <person name="Alves A."/>
        </authorList>
    </citation>
    <scope>NUCLEOTIDE SEQUENCE</scope>
    <source>
        <strain evidence="10">ATCC 34329</strain>
    </source>
</reference>
<dbReference type="Gene3D" id="1.10.287.130">
    <property type="match status" value="1"/>
</dbReference>
<dbReference type="InterPro" id="IPR003018">
    <property type="entry name" value="GAF"/>
</dbReference>
<dbReference type="InterPro" id="IPR005467">
    <property type="entry name" value="His_kinase_dom"/>
</dbReference>
<dbReference type="InterPro" id="IPR003661">
    <property type="entry name" value="HisK_dim/P_dom"/>
</dbReference>
<dbReference type="Gene3D" id="3.40.50.2300">
    <property type="match status" value="1"/>
</dbReference>
<dbReference type="InterPro" id="IPR011006">
    <property type="entry name" value="CheY-like_superfamily"/>
</dbReference>
<feature type="modified residue" description="4-aspartylphosphate" evidence="6">
    <location>
        <position position="1073"/>
    </location>
</feature>
<dbReference type="PANTHER" id="PTHR43047">
    <property type="entry name" value="TWO-COMPONENT HISTIDINE PROTEIN KINASE"/>
    <property type="match status" value="1"/>
</dbReference>
<dbReference type="Gene3D" id="3.30.565.10">
    <property type="entry name" value="Histidine kinase-like ATPase, C-terminal domain"/>
    <property type="match status" value="1"/>
</dbReference>
<dbReference type="SMART" id="SM00388">
    <property type="entry name" value="HisKA"/>
    <property type="match status" value="1"/>
</dbReference>
<dbReference type="Pfam" id="PF01590">
    <property type="entry name" value="GAF"/>
    <property type="match status" value="1"/>
</dbReference>
<keyword evidence="4" id="KW-0808">Transferase</keyword>
<dbReference type="Pfam" id="PF02518">
    <property type="entry name" value="HATPase_c"/>
    <property type="match status" value="1"/>
</dbReference>
<accession>A0AAD5RNR4</accession>
<dbReference type="Gene3D" id="3.30.450.40">
    <property type="match status" value="1"/>
</dbReference>
<dbReference type="InterPro" id="IPR036890">
    <property type="entry name" value="HATPase_C_sf"/>
</dbReference>
<name>A0AAD5RNR4_9PEZI</name>
<feature type="region of interest" description="Disordered" evidence="7">
    <location>
        <begin position="647"/>
        <end position="677"/>
    </location>
</feature>
<evidence type="ECO:0000256" key="3">
    <source>
        <dbReference type="ARBA" id="ARBA00022553"/>
    </source>
</evidence>
<evidence type="ECO:0000256" key="4">
    <source>
        <dbReference type="ARBA" id="ARBA00022679"/>
    </source>
</evidence>
<dbReference type="AlphaFoldDB" id="A0AAD5RNR4"/>
<dbReference type="InterPro" id="IPR003594">
    <property type="entry name" value="HATPase_dom"/>
</dbReference>
<sequence length="1259" mass="136230">MPLSPVVHEPQARRWGYGWLGKEEPGAAGVLHRRPPAPKSITYDPLDLSAQHGREQVHQPLIPSSVLSSSPDPALTAFAQLGLFRLKASRCLISLFDRDNQHIVAEAQGHSKQQWIVGVAVPRTESICEHVILGRGTAVDLPVSVMPDIRSDSRFCTIEDKSKRFYAGVPIRTPLGINIGVFCVFDDVPRPHKMDDEEIRFMQDLSQTIMNYLESKRSNQVLRREKSMVRGLGSFVEGKTSLSLGDPSAGGHASPPSPSLGSINTLRQSVDQVFSKASNIIRQALEVEGVLFLDATVRSFGGLVGHEMSSPAVLGKASSDEGSSDEGAESTVFGGAGEDSVCSVLGFSTSQGSSINGSTVPSEYTELKEAFLQRLLRRYPHGKILSFEADGSAQSDQSSSELDDAGSALGGSYTLEVDGNNETTLTSTPVPHVQRTPARSRLDAADTIIKMFPAARSVAIVPLWDAQRSRWFAGGFFWSTTKTRIFTVEQEINYLRVFGLTAMAEVARLSTKVADRTKMDILGSISHELRSPLHGVVGAVELLRQTKLDDYQGNIARTIQTSGRTLLDTIDHLLDHSKLSYFPKSTKSDKKMAALAVAQSTQATETISSSIAPAKAILPPIQLDSLIEEIVETTLAGHSFGFNKTSTHYVQSPTSPDGTGTNKRLQTGSSNRGSRASGNAGGVQVLLDIQAAPSWCFSAHPGAIRRIVMNLLGNSLKFTESGHIRVHARPESRESDSSSARVVIAVEDTGKGMSEDYLRNHLFTPFSQEDHFAPGTGLGLSLVRKMTSALGGNIKVSSRIDMGTNITVALPLPFANGADRSGGGEEDQFKERCLDLRGKRVLITGPKNTTRANLIQAHDEETETEIAQRGIFEAVCRDWLAMEVLTGPEAGSGPPDFVIYCGCILPDNIDTCPHLIFNSSPPPFTFASSTSRTPDVISAPIGPRKLALAFSNSRSRWLASSQRSNHDWQPNGTAMSDGRQDIMEWAPSPFSAPAARTNSSMPALQPSIGSPTRDEGTDPELPIIVVDDNAVNLKILTAFMNKLGLPFVTATNGRETLDIYEANPTGFRCVLTDISMPVMDGLESTQRLRRMERERSLKSVPVIALTGLSGEGVERDAYASGVDLVLTKPVGMEKLARALGKSREQDHLGISLDTKYSVGGARGIPRCCRRLPGGPSRSPGWAPNYLPSLNTTRTPRTITMTKVTAKAPRTCAQTPTAPSNLSSSEAAMAADPTWCSIWMARAKMKLKPDYNTYPQWKVT</sequence>
<evidence type="ECO:0000313" key="10">
    <source>
        <dbReference type="EMBL" id="KAJ2898985.1"/>
    </source>
</evidence>
<feature type="compositionally biased region" description="Polar residues" evidence="7">
    <location>
        <begin position="996"/>
        <end position="1010"/>
    </location>
</feature>
<dbReference type="SMART" id="SM00448">
    <property type="entry name" value="REC"/>
    <property type="match status" value="1"/>
</dbReference>
<feature type="region of interest" description="Disordered" evidence="7">
    <location>
        <begin position="413"/>
        <end position="437"/>
    </location>
</feature>
<keyword evidence="3 6" id="KW-0597">Phosphoprotein</keyword>
<evidence type="ECO:0000259" key="8">
    <source>
        <dbReference type="PROSITE" id="PS50109"/>
    </source>
</evidence>
<evidence type="ECO:0000256" key="7">
    <source>
        <dbReference type="SAM" id="MobiDB-lite"/>
    </source>
</evidence>
<dbReference type="SUPFAM" id="SSF55874">
    <property type="entry name" value="ATPase domain of HSP90 chaperone/DNA topoisomerase II/histidine kinase"/>
    <property type="match status" value="1"/>
</dbReference>
<dbReference type="EC" id="2.7.13.3" evidence="2"/>
<keyword evidence="5" id="KW-0418">Kinase</keyword>
<dbReference type="Pfam" id="PF00072">
    <property type="entry name" value="Response_reg"/>
    <property type="match status" value="1"/>
</dbReference>
<dbReference type="CDD" id="cd00082">
    <property type="entry name" value="HisKA"/>
    <property type="match status" value="1"/>
</dbReference>
<dbReference type="PROSITE" id="PS50110">
    <property type="entry name" value="RESPONSE_REGULATORY"/>
    <property type="match status" value="1"/>
</dbReference>
<feature type="domain" description="Response regulatory" evidence="9">
    <location>
        <begin position="1022"/>
        <end position="1143"/>
    </location>
</feature>
<comment type="catalytic activity">
    <reaction evidence="1">
        <text>ATP + protein L-histidine = ADP + protein N-phospho-L-histidine.</text>
        <dbReference type="EC" id="2.7.13.3"/>
    </reaction>
</comment>
<dbReference type="InterPro" id="IPR004358">
    <property type="entry name" value="Sig_transdc_His_kin-like_C"/>
</dbReference>
<comment type="caution">
    <text evidence="10">The sequence shown here is derived from an EMBL/GenBank/DDBJ whole genome shotgun (WGS) entry which is preliminary data.</text>
</comment>
<feature type="region of interest" description="Disordered" evidence="7">
    <location>
        <begin position="313"/>
        <end position="333"/>
    </location>
</feature>
<evidence type="ECO:0000256" key="6">
    <source>
        <dbReference type="PROSITE-ProRule" id="PRU00169"/>
    </source>
</evidence>
<dbReference type="InterPro" id="IPR036097">
    <property type="entry name" value="HisK_dim/P_sf"/>
</dbReference>
<dbReference type="EMBL" id="JAKWBI020000211">
    <property type="protein sequence ID" value="KAJ2898985.1"/>
    <property type="molecule type" value="Genomic_DNA"/>
</dbReference>
<evidence type="ECO:0000256" key="2">
    <source>
        <dbReference type="ARBA" id="ARBA00012438"/>
    </source>
</evidence>
<dbReference type="SUPFAM" id="SSF47384">
    <property type="entry name" value="Homodimeric domain of signal transducing histidine kinase"/>
    <property type="match status" value="1"/>
</dbReference>
<dbReference type="PRINTS" id="PR00344">
    <property type="entry name" value="BCTRLSENSOR"/>
</dbReference>
<dbReference type="SMART" id="SM00387">
    <property type="entry name" value="HATPase_c"/>
    <property type="match status" value="1"/>
</dbReference>
<dbReference type="SMART" id="SM00065">
    <property type="entry name" value="GAF"/>
    <property type="match status" value="1"/>
</dbReference>
<feature type="compositionally biased region" description="Polar residues" evidence="7">
    <location>
        <begin position="420"/>
        <end position="429"/>
    </location>
</feature>
<feature type="compositionally biased region" description="Low complexity" evidence="7">
    <location>
        <begin position="668"/>
        <end position="677"/>
    </location>
</feature>
<dbReference type="Pfam" id="PF00512">
    <property type="entry name" value="HisKA"/>
    <property type="match status" value="1"/>
</dbReference>
<evidence type="ECO:0000313" key="11">
    <source>
        <dbReference type="Proteomes" id="UP001201980"/>
    </source>
</evidence>
<dbReference type="GO" id="GO:0009927">
    <property type="term" value="F:histidine phosphotransfer kinase activity"/>
    <property type="evidence" value="ECO:0007669"/>
    <property type="project" value="TreeGrafter"/>
</dbReference>
<dbReference type="SUPFAM" id="SSF55781">
    <property type="entry name" value="GAF domain-like"/>
    <property type="match status" value="1"/>
</dbReference>
<dbReference type="InterPro" id="IPR001789">
    <property type="entry name" value="Sig_transdc_resp-reg_receiver"/>
</dbReference>
<evidence type="ECO:0000256" key="5">
    <source>
        <dbReference type="ARBA" id="ARBA00022777"/>
    </source>
</evidence>
<dbReference type="GO" id="GO:0000155">
    <property type="term" value="F:phosphorelay sensor kinase activity"/>
    <property type="evidence" value="ECO:0007669"/>
    <property type="project" value="InterPro"/>
</dbReference>
<dbReference type="PANTHER" id="PTHR43047:SF72">
    <property type="entry name" value="OSMOSENSING HISTIDINE PROTEIN KINASE SLN1"/>
    <property type="match status" value="1"/>
</dbReference>
<feature type="domain" description="Histidine kinase" evidence="8">
    <location>
        <begin position="524"/>
        <end position="814"/>
    </location>
</feature>
<dbReference type="InterPro" id="IPR029016">
    <property type="entry name" value="GAF-like_dom_sf"/>
</dbReference>
<dbReference type="CDD" id="cd17546">
    <property type="entry name" value="REC_hyHK_CKI1_RcsC-like"/>
    <property type="match status" value="1"/>
</dbReference>
<protein>
    <recommendedName>
        <fullName evidence="2">histidine kinase</fullName>
        <ecNumber evidence="2">2.7.13.3</ecNumber>
    </recommendedName>
</protein>
<proteinExistence type="predicted"/>
<dbReference type="Proteomes" id="UP001201980">
    <property type="component" value="Unassembled WGS sequence"/>
</dbReference>
<keyword evidence="11" id="KW-1185">Reference proteome</keyword>
<evidence type="ECO:0000259" key="9">
    <source>
        <dbReference type="PROSITE" id="PS50110"/>
    </source>
</evidence>